<feature type="transmembrane region" description="Helical" evidence="1">
    <location>
        <begin position="279"/>
        <end position="301"/>
    </location>
</feature>
<accession>A0A815HUB1</accession>
<dbReference type="PANTHER" id="PTHR35270">
    <property type="entry name" value="FUSELESS, ISOFORM A"/>
    <property type="match status" value="1"/>
</dbReference>
<dbReference type="InterPro" id="IPR032751">
    <property type="entry name" value="Fuseless"/>
</dbReference>
<dbReference type="Proteomes" id="UP000663832">
    <property type="component" value="Unassembled WGS sequence"/>
</dbReference>
<feature type="transmembrane region" description="Helical" evidence="1">
    <location>
        <begin position="390"/>
        <end position="410"/>
    </location>
</feature>
<feature type="transmembrane region" description="Helical" evidence="1">
    <location>
        <begin position="313"/>
        <end position="331"/>
    </location>
</feature>
<evidence type="ECO:0008006" key="5">
    <source>
        <dbReference type="Google" id="ProtNLM"/>
    </source>
</evidence>
<comment type="caution">
    <text evidence="3">The sequence shown here is derived from an EMBL/GenBank/DDBJ whole genome shotgun (WGS) entry which is preliminary data.</text>
</comment>
<dbReference type="EMBL" id="CAJNOI010000177">
    <property type="protein sequence ID" value="CAF1160198.1"/>
    <property type="molecule type" value="Genomic_DNA"/>
</dbReference>
<feature type="transmembrane region" description="Helical" evidence="1">
    <location>
        <begin position="181"/>
        <end position="201"/>
    </location>
</feature>
<dbReference type="PANTHER" id="PTHR35270:SF2">
    <property type="entry name" value="FUSELESS, ISOFORM A"/>
    <property type="match status" value="1"/>
</dbReference>
<evidence type="ECO:0000313" key="4">
    <source>
        <dbReference type="Proteomes" id="UP000663832"/>
    </source>
</evidence>
<feature type="transmembrane region" description="Helical" evidence="1">
    <location>
        <begin position="151"/>
        <end position="169"/>
    </location>
</feature>
<name>A0A815HUB1_9BILA</name>
<dbReference type="OrthoDB" id="45313at2759"/>
<keyword evidence="1" id="KW-0812">Transmembrane</keyword>
<feature type="transmembrane region" description="Helical" evidence="1">
    <location>
        <begin position="221"/>
        <end position="244"/>
    </location>
</feature>
<dbReference type="AlphaFoldDB" id="A0A815HUB1"/>
<evidence type="ECO:0000256" key="1">
    <source>
        <dbReference type="SAM" id="Phobius"/>
    </source>
</evidence>
<keyword evidence="1" id="KW-1133">Transmembrane helix</keyword>
<gene>
    <name evidence="2" type="ORF">BJG266_LOCUS24594</name>
    <name evidence="3" type="ORF">QVE165_LOCUS34287</name>
</gene>
<dbReference type="Pfam" id="PF15993">
    <property type="entry name" value="Fuseless"/>
    <property type="match status" value="1"/>
</dbReference>
<keyword evidence="4" id="KW-1185">Reference proteome</keyword>
<feature type="transmembrane region" description="Helical" evidence="1">
    <location>
        <begin position="86"/>
        <end position="110"/>
    </location>
</feature>
<feature type="transmembrane region" description="Helical" evidence="1">
    <location>
        <begin position="359"/>
        <end position="378"/>
    </location>
</feature>
<evidence type="ECO:0000313" key="3">
    <source>
        <dbReference type="EMBL" id="CAF1356349.1"/>
    </source>
</evidence>
<dbReference type="Proteomes" id="UP000663877">
    <property type="component" value="Unassembled WGS sequence"/>
</dbReference>
<reference evidence="3" key="1">
    <citation type="submission" date="2021-02" db="EMBL/GenBank/DDBJ databases">
        <authorList>
            <person name="Nowell W R."/>
        </authorList>
    </citation>
    <scope>NUCLEOTIDE SEQUENCE</scope>
</reference>
<organism evidence="3 4">
    <name type="scientific">Adineta steineri</name>
    <dbReference type="NCBI Taxonomy" id="433720"/>
    <lineage>
        <taxon>Eukaryota</taxon>
        <taxon>Metazoa</taxon>
        <taxon>Spiralia</taxon>
        <taxon>Gnathifera</taxon>
        <taxon>Rotifera</taxon>
        <taxon>Eurotatoria</taxon>
        <taxon>Bdelloidea</taxon>
        <taxon>Adinetida</taxon>
        <taxon>Adinetidae</taxon>
        <taxon>Adineta</taxon>
    </lineage>
</organism>
<dbReference type="EMBL" id="CAJNOM010000321">
    <property type="protein sequence ID" value="CAF1356349.1"/>
    <property type="molecule type" value="Genomic_DNA"/>
</dbReference>
<protein>
    <recommendedName>
        <fullName evidence="5">Transmembrane protein</fullName>
    </recommendedName>
</protein>
<evidence type="ECO:0000313" key="2">
    <source>
        <dbReference type="EMBL" id="CAF1160198.1"/>
    </source>
</evidence>
<proteinExistence type="predicted"/>
<keyword evidence="1" id="KW-0472">Membrane</keyword>
<sequence length="473" mass="56165">MLPTVRIDGKTRRLSVSSNNHRRFSIISKNFDNEYSNQQQIQVIDSELSQPLPNSDGITNRHRLTQIISIVDNNNNKENIVKPKGLYLLLFIIEPILASCILFPILVLFWDCGWNLIVTMLNSLNDYALTYNLDGLDYTDYGYGDYSPQSLIISYIVDEILLLILYLSQDLFYDFLKIQKSIIRMILIKIHILILSFLYIIQWEMIWTILDQYTPLDWPFMMIFSIASVFILIVITGTLSDLVCSPFVVSYDSIEYCVQFECPLLTEHMNRWKINLMNFILYEIIISNLTIIIWHGFYVILDQYLYVDDINKSIWVCIIIGYALYFPLMYCQYYSDKINLKYDFFTFFSLNFPQFHRNIVHGLAFASCLFIWHGFWVTYDTYLYIFEQYYQTYLLMIFLVFGFLSLIQTFSSMNGPLKSMEDKYHFFPVYPHCYISKVVYNFSQISYFQSKNMNRSTRIFPFETSADDRKLNK</sequence>